<accession>A0A3D8QLB9</accession>
<name>A0A3D8QLB9_9HELO</name>
<dbReference type="AlphaFoldDB" id="A0A3D8QLB9"/>
<sequence>MRKQPHAHVVVFELERIGDVAGPYELDPCNAFEIPLFALSNRVIFNDKDYYPILDYLKGKNGIEVMTCTGSKNVSHGAIRASSILLKLESNQTYEVVWTVKLEETLKYGDFKSWILEKSTGRICGHIIAGHPRTGIAYVFPAERTFEDIKRQLECNISLLIEHKDMTGKVAEGITGRMKVAESIEPNDWIGAGESVLSATSKSFPPILSSPPGLVLPPAKKGRSSNPWTPAEEQRLKAMRDAGNGWADIANDMHYAEFAEDESQALINAIKEYETNKWKVIGAKVGKPAKVVFRNDATVQANIHTGMRTVRQGAFQIRILLTVLTPAKMAGPLPISYQDLL</sequence>
<comment type="caution">
    <text evidence="1">The sequence shown here is derived from an EMBL/GenBank/DDBJ whole genome shotgun (WGS) entry which is preliminary data.</text>
</comment>
<dbReference type="Proteomes" id="UP000256328">
    <property type="component" value="Unassembled WGS sequence"/>
</dbReference>
<organism evidence="1 2">
    <name type="scientific">Coleophoma crateriformis</name>
    <dbReference type="NCBI Taxonomy" id="565419"/>
    <lineage>
        <taxon>Eukaryota</taxon>
        <taxon>Fungi</taxon>
        <taxon>Dikarya</taxon>
        <taxon>Ascomycota</taxon>
        <taxon>Pezizomycotina</taxon>
        <taxon>Leotiomycetes</taxon>
        <taxon>Helotiales</taxon>
        <taxon>Dermateaceae</taxon>
        <taxon>Coleophoma</taxon>
    </lineage>
</organism>
<keyword evidence="2" id="KW-1185">Reference proteome</keyword>
<dbReference type="OrthoDB" id="2143914at2759"/>
<proteinExistence type="predicted"/>
<reference evidence="1 2" key="1">
    <citation type="journal article" date="2018" name="IMA Fungus">
        <title>IMA Genome-F 9: Draft genome sequence of Annulohypoxylon stygium, Aspergillus mulundensis, Berkeleyomyces basicola (syn. Thielaviopsis basicola), Ceratocystis smalleyi, two Cercospora beticola strains, Coleophoma cylindrospora, Fusarium fracticaudum, Phialophora cf. hyalina, and Morchella septimelata.</title>
        <authorList>
            <person name="Wingfield B.D."/>
            <person name="Bills G.F."/>
            <person name="Dong Y."/>
            <person name="Huang W."/>
            <person name="Nel W.J."/>
            <person name="Swalarsk-Parry B.S."/>
            <person name="Vaghefi N."/>
            <person name="Wilken P.M."/>
            <person name="An Z."/>
            <person name="de Beer Z.W."/>
            <person name="De Vos L."/>
            <person name="Chen L."/>
            <person name="Duong T.A."/>
            <person name="Gao Y."/>
            <person name="Hammerbacher A."/>
            <person name="Kikkert J.R."/>
            <person name="Li Y."/>
            <person name="Li H."/>
            <person name="Li K."/>
            <person name="Li Q."/>
            <person name="Liu X."/>
            <person name="Ma X."/>
            <person name="Naidoo K."/>
            <person name="Pethybridge S.J."/>
            <person name="Sun J."/>
            <person name="Steenkamp E.T."/>
            <person name="van der Nest M.A."/>
            <person name="van Wyk S."/>
            <person name="Wingfield M.J."/>
            <person name="Xiong C."/>
            <person name="Yue Q."/>
            <person name="Zhang X."/>
        </authorList>
    </citation>
    <scope>NUCLEOTIDE SEQUENCE [LARGE SCALE GENOMIC DNA]</scope>
    <source>
        <strain evidence="1 2">BP5796</strain>
    </source>
</reference>
<dbReference type="CDD" id="cd00167">
    <property type="entry name" value="SANT"/>
    <property type="match status" value="1"/>
</dbReference>
<evidence type="ECO:0008006" key="3">
    <source>
        <dbReference type="Google" id="ProtNLM"/>
    </source>
</evidence>
<gene>
    <name evidence="1" type="ORF">BP5796_10810</name>
</gene>
<dbReference type="InterPro" id="IPR001005">
    <property type="entry name" value="SANT/Myb"/>
</dbReference>
<evidence type="ECO:0000313" key="1">
    <source>
        <dbReference type="EMBL" id="RDW62508.1"/>
    </source>
</evidence>
<protein>
    <recommendedName>
        <fullName evidence="3">Myb-like domain-containing protein</fullName>
    </recommendedName>
</protein>
<dbReference type="EMBL" id="PDLN01000017">
    <property type="protein sequence ID" value="RDW62508.1"/>
    <property type="molecule type" value="Genomic_DNA"/>
</dbReference>
<evidence type="ECO:0000313" key="2">
    <source>
        <dbReference type="Proteomes" id="UP000256328"/>
    </source>
</evidence>